<accession>A0AAQ1P8J7</accession>
<protein>
    <submittedName>
        <fullName evidence="1">Uncharacterized protein</fullName>
    </submittedName>
</protein>
<comment type="caution">
    <text evidence="1">The sequence shown here is derived from an EMBL/GenBank/DDBJ whole genome shotgun (WGS) entry which is preliminary data.</text>
</comment>
<dbReference type="AlphaFoldDB" id="A0AAQ1P8J7"/>
<dbReference type="EMBL" id="OPYN01000152">
    <property type="protein sequence ID" value="SPO61824.1"/>
    <property type="molecule type" value="Genomic_DNA"/>
</dbReference>
<keyword evidence="2" id="KW-1185">Reference proteome</keyword>
<evidence type="ECO:0000313" key="2">
    <source>
        <dbReference type="Proteomes" id="UP000294335"/>
    </source>
</evidence>
<dbReference type="Proteomes" id="UP000294335">
    <property type="component" value="Unassembled WGS sequence"/>
</dbReference>
<name>A0AAQ1P8J7_9PSED</name>
<reference evidence="1 2" key="1">
    <citation type="submission" date="2018-02" db="EMBL/GenBank/DDBJ databases">
        <authorList>
            <person name="Dubost A."/>
        </authorList>
    </citation>
    <scope>NUCLEOTIDE SEQUENCE [LARGE SCALE GENOMIC DNA]</scope>
    <source>
        <strain evidence="2">JV551A3</strain>
    </source>
</reference>
<gene>
    <name evidence="1" type="ORF">JV551A3_V1_1520097</name>
</gene>
<organism evidence="1 2">
    <name type="scientific">Pseudomonas inefficax</name>
    <dbReference type="NCBI Taxonomy" id="2078786"/>
    <lineage>
        <taxon>Bacteria</taxon>
        <taxon>Pseudomonadati</taxon>
        <taxon>Pseudomonadota</taxon>
        <taxon>Gammaproteobacteria</taxon>
        <taxon>Pseudomonadales</taxon>
        <taxon>Pseudomonadaceae</taxon>
        <taxon>Pseudomonas</taxon>
    </lineage>
</organism>
<evidence type="ECO:0000313" key="1">
    <source>
        <dbReference type="EMBL" id="SPO61824.1"/>
    </source>
</evidence>
<sequence length="64" mass="7162">MSATAWRRNLADLSRLYILPLTEAPPLGRALANASQLRFLQASLGLLCSPEWLTHADFLRSFYG</sequence>
<proteinExistence type="predicted"/>